<dbReference type="WBParaSite" id="PSAMB.scaffold21size117079.g509.t1">
    <property type="protein sequence ID" value="PSAMB.scaffold21size117079.g509.t1"/>
    <property type="gene ID" value="PSAMB.scaffold21size117079.g509"/>
</dbReference>
<feature type="compositionally biased region" description="Basic and acidic residues" evidence="1">
    <location>
        <begin position="49"/>
        <end position="59"/>
    </location>
</feature>
<organism evidence="2 3">
    <name type="scientific">Plectus sambesii</name>
    <dbReference type="NCBI Taxonomy" id="2011161"/>
    <lineage>
        <taxon>Eukaryota</taxon>
        <taxon>Metazoa</taxon>
        <taxon>Ecdysozoa</taxon>
        <taxon>Nematoda</taxon>
        <taxon>Chromadorea</taxon>
        <taxon>Plectida</taxon>
        <taxon>Plectina</taxon>
        <taxon>Plectoidea</taxon>
        <taxon>Plectidae</taxon>
        <taxon>Plectus</taxon>
    </lineage>
</organism>
<feature type="compositionally biased region" description="Polar residues" evidence="1">
    <location>
        <begin position="137"/>
        <end position="146"/>
    </location>
</feature>
<proteinExistence type="predicted"/>
<evidence type="ECO:0000313" key="2">
    <source>
        <dbReference type="Proteomes" id="UP000887566"/>
    </source>
</evidence>
<feature type="compositionally biased region" description="Basic and acidic residues" evidence="1">
    <location>
        <begin position="29"/>
        <end position="41"/>
    </location>
</feature>
<protein>
    <submittedName>
        <fullName evidence="3">Uncharacterized protein</fullName>
    </submittedName>
</protein>
<reference evidence="3" key="1">
    <citation type="submission" date="2022-11" db="UniProtKB">
        <authorList>
            <consortium name="WormBaseParasite"/>
        </authorList>
    </citation>
    <scope>IDENTIFICATION</scope>
</reference>
<sequence length="181" mass="19869">MQLIGAVRPICRAPFRQSDPRRRFGGATERARERAREKRETSGGLISGEARRRATEARGRAEERARAAGLAAARIARASSAAQQPSERRSLPTLGDIKFYTVYVTADVDPSTEREGNGAFRLARPPHSAPLRHTARSALSTTTYRHSSPPLPQAPFPSASNHDLDDKRSMTVSVAPTTRRQ</sequence>
<evidence type="ECO:0000256" key="1">
    <source>
        <dbReference type="SAM" id="MobiDB-lite"/>
    </source>
</evidence>
<dbReference type="Proteomes" id="UP000887566">
    <property type="component" value="Unplaced"/>
</dbReference>
<keyword evidence="2" id="KW-1185">Reference proteome</keyword>
<feature type="region of interest" description="Disordered" evidence="1">
    <location>
        <begin position="110"/>
        <end position="181"/>
    </location>
</feature>
<feature type="region of interest" description="Disordered" evidence="1">
    <location>
        <begin position="16"/>
        <end position="59"/>
    </location>
</feature>
<evidence type="ECO:0000313" key="3">
    <source>
        <dbReference type="WBParaSite" id="PSAMB.scaffold21size117079.g509.t1"/>
    </source>
</evidence>
<accession>A0A914VNQ9</accession>
<name>A0A914VNQ9_9BILA</name>
<feature type="compositionally biased region" description="Polar residues" evidence="1">
    <location>
        <begin position="170"/>
        <end position="181"/>
    </location>
</feature>
<dbReference type="AlphaFoldDB" id="A0A914VNQ9"/>